<organism evidence="1 2">
    <name type="scientific">Eumeta variegata</name>
    <name type="common">Bagworm moth</name>
    <name type="synonym">Eumeta japonica</name>
    <dbReference type="NCBI Taxonomy" id="151549"/>
    <lineage>
        <taxon>Eukaryota</taxon>
        <taxon>Metazoa</taxon>
        <taxon>Ecdysozoa</taxon>
        <taxon>Arthropoda</taxon>
        <taxon>Hexapoda</taxon>
        <taxon>Insecta</taxon>
        <taxon>Pterygota</taxon>
        <taxon>Neoptera</taxon>
        <taxon>Endopterygota</taxon>
        <taxon>Lepidoptera</taxon>
        <taxon>Glossata</taxon>
        <taxon>Ditrysia</taxon>
        <taxon>Tineoidea</taxon>
        <taxon>Psychidae</taxon>
        <taxon>Oiketicinae</taxon>
        <taxon>Eumeta</taxon>
    </lineage>
</organism>
<comment type="caution">
    <text evidence="1">The sequence shown here is derived from an EMBL/GenBank/DDBJ whole genome shotgun (WGS) entry which is preliminary data.</text>
</comment>
<evidence type="ECO:0000313" key="2">
    <source>
        <dbReference type="Proteomes" id="UP000299102"/>
    </source>
</evidence>
<dbReference type="Proteomes" id="UP000299102">
    <property type="component" value="Unassembled WGS sequence"/>
</dbReference>
<dbReference type="EMBL" id="BGZK01000031">
    <property type="protein sequence ID" value="GBP08407.1"/>
    <property type="molecule type" value="Genomic_DNA"/>
</dbReference>
<protein>
    <submittedName>
        <fullName evidence="1">Uncharacterized protein</fullName>
    </submittedName>
</protein>
<sequence length="151" mass="17148">MHTLLNNVNLKYVKYKAVCYKTYAAQPELDARLRQQLLKLYPPYCLFSDSGPGGLSSYPDSVRDETARRWERRLMWLRFALSSIGRGTRRLRPTAPYARLTDREIIWITFASASTCSFDHAGLGIVTVIALADLIEANGVTLLCNPIMSRF</sequence>
<keyword evidence="2" id="KW-1185">Reference proteome</keyword>
<evidence type="ECO:0000313" key="1">
    <source>
        <dbReference type="EMBL" id="GBP08407.1"/>
    </source>
</evidence>
<dbReference type="AlphaFoldDB" id="A0A4C1T4L7"/>
<proteinExistence type="predicted"/>
<name>A0A4C1T4L7_EUMVA</name>
<reference evidence="1 2" key="1">
    <citation type="journal article" date="2019" name="Commun. Biol.">
        <title>The bagworm genome reveals a unique fibroin gene that provides high tensile strength.</title>
        <authorList>
            <person name="Kono N."/>
            <person name="Nakamura H."/>
            <person name="Ohtoshi R."/>
            <person name="Tomita M."/>
            <person name="Numata K."/>
            <person name="Arakawa K."/>
        </authorList>
    </citation>
    <scope>NUCLEOTIDE SEQUENCE [LARGE SCALE GENOMIC DNA]</scope>
</reference>
<gene>
    <name evidence="1" type="ORF">EVAR_77112_1</name>
</gene>
<accession>A0A4C1T4L7</accession>